<evidence type="ECO:0000256" key="1">
    <source>
        <dbReference type="SAM" id="MobiDB-lite"/>
    </source>
</evidence>
<feature type="region of interest" description="Disordered" evidence="1">
    <location>
        <begin position="116"/>
        <end position="143"/>
    </location>
</feature>
<comment type="caution">
    <text evidence="2">The sequence shown here is derived from an EMBL/GenBank/DDBJ whole genome shotgun (WGS) entry which is preliminary data.</text>
</comment>
<dbReference type="Proteomes" id="UP001279410">
    <property type="component" value="Unassembled WGS sequence"/>
</dbReference>
<accession>A0AAD3NCN3</accession>
<sequence>MDMVIGINGPLEQITSSRLICGSYRTHGAWINPGDPRLPHQSQPADFTLCLCRGDGGSSAVRNLASDSTATVDVRGSVTRITGFHAAPLWVWKPPGEKAHMSAPPLIRAPSPLPFSGGANNTNTGTGGGGGGGGGIGEEEERGGGGGVISFHIQIGLSREPVLLDAAGAWASVRSGEVACSIVTGKV</sequence>
<reference evidence="2" key="1">
    <citation type="submission" date="2022-08" db="EMBL/GenBank/DDBJ databases">
        <title>Genome sequencing of akame (Lates japonicus).</title>
        <authorList>
            <person name="Hashiguchi Y."/>
            <person name="Takahashi H."/>
        </authorList>
    </citation>
    <scope>NUCLEOTIDE SEQUENCE</scope>
    <source>
        <strain evidence="2">Kochi</strain>
    </source>
</reference>
<name>A0AAD3NCN3_LATJO</name>
<dbReference type="AlphaFoldDB" id="A0AAD3NCN3"/>
<organism evidence="2 3">
    <name type="scientific">Lates japonicus</name>
    <name type="common">Japanese lates</name>
    <dbReference type="NCBI Taxonomy" id="270547"/>
    <lineage>
        <taxon>Eukaryota</taxon>
        <taxon>Metazoa</taxon>
        <taxon>Chordata</taxon>
        <taxon>Craniata</taxon>
        <taxon>Vertebrata</taxon>
        <taxon>Euteleostomi</taxon>
        <taxon>Actinopterygii</taxon>
        <taxon>Neopterygii</taxon>
        <taxon>Teleostei</taxon>
        <taxon>Neoteleostei</taxon>
        <taxon>Acanthomorphata</taxon>
        <taxon>Carangaria</taxon>
        <taxon>Carangaria incertae sedis</taxon>
        <taxon>Centropomidae</taxon>
        <taxon>Lates</taxon>
    </lineage>
</organism>
<proteinExistence type="predicted"/>
<evidence type="ECO:0000313" key="3">
    <source>
        <dbReference type="Proteomes" id="UP001279410"/>
    </source>
</evidence>
<keyword evidence="3" id="KW-1185">Reference proteome</keyword>
<protein>
    <submittedName>
        <fullName evidence="2">Nuclear factor 7, brain-like protein</fullName>
    </submittedName>
</protein>
<gene>
    <name evidence="2" type="ORF">AKAME5_002043800</name>
</gene>
<feature type="compositionally biased region" description="Gly residues" evidence="1">
    <location>
        <begin position="125"/>
        <end position="136"/>
    </location>
</feature>
<evidence type="ECO:0000313" key="2">
    <source>
        <dbReference type="EMBL" id="GLD69125.1"/>
    </source>
</evidence>
<dbReference type="EMBL" id="BRZM01000172">
    <property type="protein sequence ID" value="GLD69125.1"/>
    <property type="molecule type" value="Genomic_DNA"/>
</dbReference>